<sequence length="97" mass="10801">MDNLVAATVAISLSDSDNIKISKESQLADLILYLYRQGDHKVLNHRDKSSKSNYLPIRFAKVLPRTLVVYAPKPLSGGILNPRMVWHNLLISLSGLS</sequence>
<comment type="caution">
    <text evidence="1">The sequence shown here is derived from an EMBL/GenBank/DDBJ whole genome shotgun (WGS) entry which is preliminary data.</text>
</comment>
<evidence type="ECO:0000313" key="2">
    <source>
        <dbReference type="Proteomes" id="UP001055811"/>
    </source>
</evidence>
<reference evidence="1 2" key="2">
    <citation type="journal article" date="2022" name="Mol. Ecol. Resour.">
        <title>The genomes of chicory, endive, great burdock and yacon provide insights into Asteraceae paleo-polyploidization history and plant inulin production.</title>
        <authorList>
            <person name="Fan W."/>
            <person name="Wang S."/>
            <person name="Wang H."/>
            <person name="Wang A."/>
            <person name="Jiang F."/>
            <person name="Liu H."/>
            <person name="Zhao H."/>
            <person name="Xu D."/>
            <person name="Zhang Y."/>
        </authorList>
    </citation>
    <scope>NUCLEOTIDE SEQUENCE [LARGE SCALE GENOMIC DNA]</scope>
    <source>
        <strain evidence="2">cv. Punajuju</strain>
        <tissue evidence="1">Leaves</tissue>
    </source>
</reference>
<evidence type="ECO:0000313" key="1">
    <source>
        <dbReference type="EMBL" id="KAI3740212.1"/>
    </source>
</evidence>
<gene>
    <name evidence="1" type="ORF">L2E82_30636</name>
</gene>
<dbReference type="EMBL" id="CM042013">
    <property type="protein sequence ID" value="KAI3740212.1"/>
    <property type="molecule type" value="Genomic_DNA"/>
</dbReference>
<proteinExistence type="predicted"/>
<keyword evidence="2" id="KW-1185">Reference proteome</keyword>
<accession>A0ACB9D0U2</accession>
<protein>
    <submittedName>
        <fullName evidence="1">Uncharacterized protein</fullName>
    </submittedName>
</protein>
<organism evidence="1 2">
    <name type="scientific">Cichorium intybus</name>
    <name type="common">Chicory</name>
    <dbReference type="NCBI Taxonomy" id="13427"/>
    <lineage>
        <taxon>Eukaryota</taxon>
        <taxon>Viridiplantae</taxon>
        <taxon>Streptophyta</taxon>
        <taxon>Embryophyta</taxon>
        <taxon>Tracheophyta</taxon>
        <taxon>Spermatophyta</taxon>
        <taxon>Magnoliopsida</taxon>
        <taxon>eudicotyledons</taxon>
        <taxon>Gunneridae</taxon>
        <taxon>Pentapetalae</taxon>
        <taxon>asterids</taxon>
        <taxon>campanulids</taxon>
        <taxon>Asterales</taxon>
        <taxon>Asteraceae</taxon>
        <taxon>Cichorioideae</taxon>
        <taxon>Cichorieae</taxon>
        <taxon>Cichoriinae</taxon>
        <taxon>Cichorium</taxon>
    </lineage>
</organism>
<dbReference type="Proteomes" id="UP001055811">
    <property type="component" value="Linkage Group LG05"/>
</dbReference>
<name>A0ACB9D0U2_CICIN</name>
<reference evidence="2" key="1">
    <citation type="journal article" date="2022" name="Mol. Ecol. Resour.">
        <title>The genomes of chicory, endive, great burdock and yacon provide insights into Asteraceae palaeo-polyploidization history and plant inulin production.</title>
        <authorList>
            <person name="Fan W."/>
            <person name="Wang S."/>
            <person name="Wang H."/>
            <person name="Wang A."/>
            <person name="Jiang F."/>
            <person name="Liu H."/>
            <person name="Zhao H."/>
            <person name="Xu D."/>
            <person name="Zhang Y."/>
        </authorList>
    </citation>
    <scope>NUCLEOTIDE SEQUENCE [LARGE SCALE GENOMIC DNA]</scope>
    <source>
        <strain evidence="2">cv. Punajuju</strain>
    </source>
</reference>